<dbReference type="Pfam" id="PF00730">
    <property type="entry name" value="HhH-GPD"/>
    <property type="match status" value="1"/>
</dbReference>
<dbReference type="OrthoDB" id="9800977at2"/>
<dbReference type="GO" id="GO:0006285">
    <property type="term" value="P:base-excision repair, AP site formation"/>
    <property type="evidence" value="ECO:0007669"/>
    <property type="project" value="TreeGrafter"/>
</dbReference>
<comment type="catalytic activity">
    <reaction evidence="10">
        <text>2'-deoxyribonucleotide-(2'-deoxyribose 5'-phosphate)-2'-deoxyribonucleotide-DNA = a 3'-end 2'-deoxyribonucleotide-(2,3-dehydro-2,3-deoxyribose 5'-phosphate)-DNA + a 5'-end 5'-phospho-2'-deoxyribonucleoside-DNA + H(+)</text>
        <dbReference type="Rhea" id="RHEA:66592"/>
        <dbReference type="Rhea" id="RHEA-COMP:13180"/>
        <dbReference type="Rhea" id="RHEA-COMP:16897"/>
        <dbReference type="Rhea" id="RHEA-COMP:17067"/>
        <dbReference type="ChEBI" id="CHEBI:15378"/>
        <dbReference type="ChEBI" id="CHEBI:136412"/>
        <dbReference type="ChEBI" id="CHEBI:157695"/>
        <dbReference type="ChEBI" id="CHEBI:167181"/>
        <dbReference type="EC" id="4.2.99.18"/>
    </reaction>
</comment>
<evidence type="ECO:0000256" key="4">
    <source>
        <dbReference type="ARBA" id="ARBA00022763"/>
    </source>
</evidence>
<protein>
    <recommendedName>
        <fullName evidence="10">Endonuclease III</fullName>
        <ecNumber evidence="10">4.2.99.18</ecNumber>
    </recommendedName>
    <alternativeName>
        <fullName evidence="10">DNA-(apurinic or apyrimidinic site) lyase</fullName>
    </alternativeName>
</protein>
<dbReference type="Pfam" id="PF00633">
    <property type="entry name" value="HHH"/>
    <property type="match status" value="1"/>
</dbReference>
<dbReference type="GO" id="GO:0003677">
    <property type="term" value="F:DNA binding"/>
    <property type="evidence" value="ECO:0007669"/>
    <property type="project" value="UniProtKB-UniRule"/>
</dbReference>
<feature type="domain" description="HhH-GPD" evidence="11">
    <location>
        <begin position="39"/>
        <end position="186"/>
    </location>
</feature>
<evidence type="ECO:0000256" key="7">
    <source>
        <dbReference type="ARBA" id="ARBA00023014"/>
    </source>
</evidence>
<reference evidence="12 13" key="1">
    <citation type="submission" date="2018-10" db="EMBL/GenBank/DDBJ databases">
        <authorList>
            <person name="Chen X."/>
        </authorList>
    </citation>
    <scope>NUCLEOTIDE SEQUENCE [LARGE SCALE GENOMIC DNA]</scope>
    <source>
        <strain evidence="12 13">YIM 102668</strain>
    </source>
</reference>
<evidence type="ECO:0000259" key="11">
    <source>
        <dbReference type="SMART" id="SM00478"/>
    </source>
</evidence>
<keyword evidence="10" id="KW-0456">Lyase</keyword>
<accession>A0A3L9MFP0</accession>
<dbReference type="EC" id="4.2.99.18" evidence="10"/>
<evidence type="ECO:0000256" key="1">
    <source>
        <dbReference type="ARBA" id="ARBA00008343"/>
    </source>
</evidence>
<keyword evidence="9 10" id="KW-0326">Glycosidase</keyword>
<organism evidence="12 13">
    <name type="scientific">Faecalibacter macacae</name>
    <dbReference type="NCBI Taxonomy" id="1859289"/>
    <lineage>
        <taxon>Bacteria</taxon>
        <taxon>Pseudomonadati</taxon>
        <taxon>Bacteroidota</taxon>
        <taxon>Flavobacteriia</taxon>
        <taxon>Flavobacteriales</taxon>
        <taxon>Weeksellaceae</taxon>
        <taxon>Faecalibacter</taxon>
    </lineage>
</organism>
<comment type="function">
    <text evidence="10">DNA repair enzyme that has both DNA N-glycosylase activity and AP-lyase activity. The DNA N-glycosylase activity releases various damaged pyrimidines from DNA by cleaving the N-glycosidic bond, leaving an AP (apurinic/apyrimidinic) site. The AP-lyase activity cleaves the phosphodiester bond 3' to the AP site by a beta-elimination, leaving a 3'-terminal unsaturated sugar and a product with a terminal 5'-phosphate.</text>
</comment>
<keyword evidence="7" id="KW-0411">Iron-sulfur</keyword>
<evidence type="ECO:0000256" key="2">
    <source>
        <dbReference type="ARBA" id="ARBA00022485"/>
    </source>
</evidence>
<dbReference type="GO" id="GO:0019104">
    <property type="term" value="F:DNA N-glycosylase activity"/>
    <property type="evidence" value="ECO:0007669"/>
    <property type="project" value="UniProtKB-UniRule"/>
</dbReference>
<dbReference type="GO" id="GO:0051539">
    <property type="term" value="F:4 iron, 4 sulfur cluster binding"/>
    <property type="evidence" value="ECO:0007669"/>
    <property type="project" value="UniProtKB-KW"/>
</dbReference>
<evidence type="ECO:0000256" key="3">
    <source>
        <dbReference type="ARBA" id="ARBA00022723"/>
    </source>
</evidence>
<dbReference type="PANTHER" id="PTHR10359:SF18">
    <property type="entry name" value="ENDONUCLEASE III"/>
    <property type="match status" value="1"/>
</dbReference>
<dbReference type="GO" id="GO:0046872">
    <property type="term" value="F:metal ion binding"/>
    <property type="evidence" value="ECO:0007669"/>
    <property type="project" value="UniProtKB-KW"/>
</dbReference>
<evidence type="ECO:0000256" key="8">
    <source>
        <dbReference type="ARBA" id="ARBA00023204"/>
    </source>
</evidence>
<keyword evidence="3" id="KW-0479">Metal-binding</keyword>
<dbReference type="CDD" id="cd00056">
    <property type="entry name" value="ENDO3c"/>
    <property type="match status" value="1"/>
</dbReference>
<evidence type="ECO:0000256" key="5">
    <source>
        <dbReference type="ARBA" id="ARBA00022801"/>
    </source>
</evidence>
<keyword evidence="8 10" id="KW-0234">DNA repair</keyword>
<comment type="cofactor">
    <cofactor evidence="10">
        <name>[4Fe-4S] cluster</name>
        <dbReference type="ChEBI" id="CHEBI:49883"/>
    </cofactor>
    <text evidence="10">Binds 1 [4Fe-4S] cluster.</text>
</comment>
<keyword evidence="12" id="KW-0540">Nuclease</keyword>
<name>A0A3L9MFP0_9FLAO</name>
<dbReference type="InterPro" id="IPR005759">
    <property type="entry name" value="Nth"/>
</dbReference>
<proteinExistence type="inferred from homology"/>
<evidence type="ECO:0000313" key="13">
    <source>
        <dbReference type="Proteomes" id="UP000275348"/>
    </source>
</evidence>
<dbReference type="AlphaFoldDB" id="A0A3L9MFP0"/>
<sequence length="211" mass="24354">MLKKERIQYVIDELEKLYPVPPIPLDHQDAFTLLIAVLLSAQTTDKKVNEVTPELFAKAANAKAMARLEVDEIKYYIRQIGLSNTKAKNIKKLAEILVEQYDGEVPEGFEELEALPGVGHKTASVVMSQWFGHPAFPVDTHIFRLLRLWKLSNGKTVELVEKDAKKIFPKELWNKLHIQIIYYGREFSPARAWSLEKDFITRNMFQKNDSK</sequence>
<dbReference type="FunFam" id="1.10.340.30:FF:000001">
    <property type="entry name" value="Endonuclease III"/>
    <property type="match status" value="1"/>
</dbReference>
<evidence type="ECO:0000256" key="9">
    <source>
        <dbReference type="ARBA" id="ARBA00023295"/>
    </source>
</evidence>
<dbReference type="InterPro" id="IPR011257">
    <property type="entry name" value="DNA_glycosylase"/>
</dbReference>
<dbReference type="GO" id="GO:0140078">
    <property type="term" value="F:class I DNA-(apurinic or apyrimidinic site) endonuclease activity"/>
    <property type="evidence" value="ECO:0007669"/>
    <property type="project" value="UniProtKB-EC"/>
</dbReference>
<keyword evidence="5 10" id="KW-0378">Hydrolase</keyword>
<dbReference type="HAMAP" id="MF_00942">
    <property type="entry name" value="Nth"/>
    <property type="match status" value="1"/>
</dbReference>
<dbReference type="PANTHER" id="PTHR10359">
    <property type="entry name" value="A/G-SPECIFIC ADENINE GLYCOSYLASE/ENDONUCLEASE III"/>
    <property type="match status" value="1"/>
</dbReference>
<dbReference type="Gene3D" id="1.10.340.30">
    <property type="entry name" value="Hypothetical protein, domain 2"/>
    <property type="match status" value="1"/>
</dbReference>
<keyword evidence="6" id="KW-0408">Iron</keyword>
<keyword evidence="4 10" id="KW-0227">DNA damage</keyword>
<dbReference type="EMBL" id="RDOJ01000004">
    <property type="protein sequence ID" value="RLZ11743.1"/>
    <property type="molecule type" value="Genomic_DNA"/>
</dbReference>
<keyword evidence="13" id="KW-1185">Reference proteome</keyword>
<evidence type="ECO:0000256" key="6">
    <source>
        <dbReference type="ARBA" id="ARBA00023004"/>
    </source>
</evidence>
<keyword evidence="12" id="KW-0255">Endonuclease</keyword>
<dbReference type="InterPro" id="IPR023170">
    <property type="entry name" value="HhH_base_excis_C"/>
</dbReference>
<dbReference type="RefSeq" id="WP_121934049.1">
    <property type="nucleotide sequence ID" value="NZ_RDOJ01000004.1"/>
</dbReference>
<dbReference type="SUPFAM" id="SSF48150">
    <property type="entry name" value="DNA-glycosylase"/>
    <property type="match status" value="1"/>
</dbReference>
<dbReference type="SMART" id="SM00478">
    <property type="entry name" value="ENDO3c"/>
    <property type="match status" value="1"/>
</dbReference>
<dbReference type="NCBIfam" id="TIGR01083">
    <property type="entry name" value="nth"/>
    <property type="match status" value="1"/>
</dbReference>
<comment type="similarity">
    <text evidence="1 10">Belongs to the Nth/MutY family.</text>
</comment>
<dbReference type="InterPro" id="IPR000445">
    <property type="entry name" value="HhH_motif"/>
</dbReference>
<comment type="caution">
    <text evidence="10">Lacks conserved residue(s) required for the propagation of feature annotation.</text>
</comment>
<gene>
    <name evidence="10 12" type="primary">nth</name>
    <name evidence="12" type="ORF">EAH69_04805</name>
</gene>
<keyword evidence="10" id="KW-0238">DNA-binding</keyword>
<evidence type="ECO:0000256" key="10">
    <source>
        <dbReference type="HAMAP-Rule" id="MF_00942"/>
    </source>
</evidence>
<dbReference type="InterPro" id="IPR003265">
    <property type="entry name" value="HhH-GPD_domain"/>
</dbReference>
<dbReference type="Gene3D" id="1.10.1670.10">
    <property type="entry name" value="Helix-hairpin-Helix base-excision DNA repair enzymes (C-terminal)"/>
    <property type="match status" value="1"/>
</dbReference>
<comment type="caution">
    <text evidence="12">The sequence shown here is derived from an EMBL/GenBank/DDBJ whole genome shotgun (WGS) entry which is preliminary data.</text>
</comment>
<keyword evidence="2" id="KW-0004">4Fe-4S</keyword>
<dbReference type="PIRSF" id="PIRSF001435">
    <property type="entry name" value="Nth"/>
    <property type="match status" value="1"/>
</dbReference>
<dbReference type="Proteomes" id="UP000275348">
    <property type="component" value="Unassembled WGS sequence"/>
</dbReference>
<evidence type="ECO:0000313" key="12">
    <source>
        <dbReference type="EMBL" id="RLZ11743.1"/>
    </source>
</evidence>